<evidence type="ECO:0000259" key="1">
    <source>
        <dbReference type="Pfam" id="PF00174"/>
    </source>
</evidence>
<dbReference type="RefSeq" id="WP_045551775.1">
    <property type="nucleotide sequence ID" value="NZ_JZDQ02000021.1"/>
</dbReference>
<feature type="domain" description="Oxidoreductase molybdopterin-binding" evidence="1">
    <location>
        <begin position="40"/>
        <end position="173"/>
    </location>
</feature>
<name>A0A1J4N2P3_9ACTN</name>
<keyword evidence="3" id="KW-1185">Reference proteome</keyword>
<dbReference type="InterPro" id="IPR036374">
    <property type="entry name" value="OxRdtase_Mopterin-bd_sf"/>
</dbReference>
<dbReference type="SUPFAM" id="SSF56524">
    <property type="entry name" value="Oxidoreductase molybdopterin-binding domain"/>
    <property type="match status" value="1"/>
</dbReference>
<dbReference type="Gene3D" id="3.90.420.10">
    <property type="entry name" value="Oxidoreductase, molybdopterin-binding domain"/>
    <property type="match status" value="1"/>
</dbReference>
<gene>
    <name evidence="2" type="ORF">UG56_015780</name>
</gene>
<dbReference type="EMBL" id="JZDQ02000021">
    <property type="protein sequence ID" value="OIJ25836.1"/>
    <property type="molecule type" value="Genomic_DNA"/>
</dbReference>
<evidence type="ECO:0000313" key="2">
    <source>
        <dbReference type="EMBL" id="OIJ25836.1"/>
    </source>
</evidence>
<accession>A0A1J4N2P3</accession>
<protein>
    <submittedName>
        <fullName evidence="2">Reductase</fullName>
    </submittedName>
</protein>
<dbReference type="InterPro" id="IPR000572">
    <property type="entry name" value="OxRdtase_Mopterin-bd_dom"/>
</dbReference>
<dbReference type="Pfam" id="PF00174">
    <property type="entry name" value="Oxidored_molyb"/>
    <property type="match status" value="1"/>
</dbReference>
<organism evidence="2 3">
    <name type="scientific">Nocardioides luteus</name>
    <dbReference type="NCBI Taxonomy" id="1844"/>
    <lineage>
        <taxon>Bacteria</taxon>
        <taxon>Bacillati</taxon>
        <taxon>Actinomycetota</taxon>
        <taxon>Actinomycetes</taxon>
        <taxon>Propionibacteriales</taxon>
        <taxon>Nocardioidaceae</taxon>
        <taxon>Nocardioides</taxon>
    </lineage>
</organism>
<proteinExistence type="predicted"/>
<comment type="caution">
    <text evidence="2">The sequence shown here is derived from an EMBL/GenBank/DDBJ whole genome shotgun (WGS) entry which is preliminary data.</text>
</comment>
<sequence length="240" mass="26031">MTATTHPRAALPPGQRRIDFFPRFGRRVAEPPPTVPAHPTVVFDGALAAPIEIAVAELVGTARRELRADFHCVAGWSVTGLIWEGVAFADIYHRYVAPAVAPGTIVTHVIVRGLDGERFVAQLDDLLADDVLLADRLGGRPLDGAHGAPLRLVNPAQYGYANIKHVCRIDVLAGAPEAGPPALLDRLLQSHPRARVWEEERHGTLPGWLVRPIYRAIKTVMLSAAVRRGESGHYSNVNNG</sequence>
<dbReference type="STRING" id="1844.UG56_015780"/>
<dbReference type="PANTHER" id="PTHR43032">
    <property type="entry name" value="PROTEIN-METHIONINE-SULFOXIDE REDUCTASE"/>
    <property type="match status" value="1"/>
</dbReference>
<reference evidence="2" key="1">
    <citation type="submission" date="2016-10" db="EMBL/GenBank/DDBJ databases">
        <title>Draft Genome Sequence of Nocardioides luteus Strain BAFB, an Alkane-Degrading Bacterium Isolated from JP-7 Polluted Soil.</title>
        <authorList>
            <person name="Brown L."/>
            <person name="Ruiz O.N."/>
            <person name="Gunasekera T."/>
        </authorList>
    </citation>
    <scope>NUCLEOTIDE SEQUENCE [LARGE SCALE GENOMIC DNA]</scope>
    <source>
        <strain evidence="2">BAFB</strain>
    </source>
</reference>
<dbReference type="AlphaFoldDB" id="A0A1J4N2P3"/>
<evidence type="ECO:0000313" key="3">
    <source>
        <dbReference type="Proteomes" id="UP000033772"/>
    </source>
</evidence>
<dbReference type="Proteomes" id="UP000033772">
    <property type="component" value="Unassembled WGS sequence"/>
</dbReference>